<dbReference type="EMBL" id="QJKJ01008693">
    <property type="protein sequence ID" value="RDX78940.1"/>
    <property type="molecule type" value="Genomic_DNA"/>
</dbReference>
<protein>
    <submittedName>
        <fullName evidence="1">Uncharacterized protein</fullName>
    </submittedName>
</protein>
<proteinExistence type="predicted"/>
<keyword evidence="2" id="KW-1185">Reference proteome</keyword>
<feature type="non-terminal residue" evidence="1">
    <location>
        <position position="1"/>
    </location>
</feature>
<evidence type="ECO:0000313" key="1">
    <source>
        <dbReference type="EMBL" id="RDX78940.1"/>
    </source>
</evidence>
<dbReference type="Proteomes" id="UP000257109">
    <property type="component" value="Unassembled WGS sequence"/>
</dbReference>
<gene>
    <name evidence="1" type="ORF">CR513_40718</name>
</gene>
<accession>A0A371FL63</accession>
<reference evidence="1" key="1">
    <citation type="submission" date="2018-05" db="EMBL/GenBank/DDBJ databases">
        <title>Draft genome of Mucuna pruriens seed.</title>
        <authorList>
            <person name="Nnadi N.E."/>
            <person name="Vos R."/>
            <person name="Hasami M.H."/>
            <person name="Devisetty U.K."/>
            <person name="Aguiy J.C."/>
        </authorList>
    </citation>
    <scope>NUCLEOTIDE SEQUENCE [LARGE SCALE GENOMIC DNA]</scope>
    <source>
        <strain evidence="1">JCA_2017</strain>
    </source>
</reference>
<name>A0A371FL63_MUCPR</name>
<evidence type="ECO:0000313" key="2">
    <source>
        <dbReference type="Proteomes" id="UP000257109"/>
    </source>
</evidence>
<sequence>MIYVLPRGVCADVRKLTYCKFTLCSKIHFERWEILGITTSLFSPNFTCVYCNLDCNDLVYRLKNIYKTYQHEFHFLRSDLDI</sequence>
<comment type="caution">
    <text evidence="1">The sequence shown here is derived from an EMBL/GenBank/DDBJ whole genome shotgun (WGS) entry which is preliminary data.</text>
</comment>
<dbReference type="AlphaFoldDB" id="A0A371FL63"/>
<organism evidence="1 2">
    <name type="scientific">Mucuna pruriens</name>
    <name type="common">Velvet bean</name>
    <name type="synonym">Dolichos pruriens</name>
    <dbReference type="NCBI Taxonomy" id="157652"/>
    <lineage>
        <taxon>Eukaryota</taxon>
        <taxon>Viridiplantae</taxon>
        <taxon>Streptophyta</taxon>
        <taxon>Embryophyta</taxon>
        <taxon>Tracheophyta</taxon>
        <taxon>Spermatophyta</taxon>
        <taxon>Magnoliopsida</taxon>
        <taxon>eudicotyledons</taxon>
        <taxon>Gunneridae</taxon>
        <taxon>Pentapetalae</taxon>
        <taxon>rosids</taxon>
        <taxon>fabids</taxon>
        <taxon>Fabales</taxon>
        <taxon>Fabaceae</taxon>
        <taxon>Papilionoideae</taxon>
        <taxon>50 kb inversion clade</taxon>
        <taxon>NPAAA clade</taxon>
        <taxon>indigoferoid/millettioid clade</taxon>
        <taxon>Phaseoleae</taxon>
        <taxon>Mucuna</taxon>
    </lineage>
</organism>